<protein>
    <recommendedName>
        <fullName evidence="4">Carboxypeptidase regulatory-like domain-containing protein</fullName>
    </recommendedName>
</protein>
<feature type="signal peptide" evidence="1">
    <location>
        <begin position="1"/>
        <end position="22"/>
    </location>
</feature>
<proteinExistence type="predicted"/>
<keyword evidence="3" id="KW-1185">Reference proteome</keyword>
<feature type="chain" id="PRO_5046095000" description="Carboxypeptidase regulatory-like domain-containing protein" evidence="1">
    <location>
        <begin position="23"/>
        <end position="725"/>
    </location>
</feature>
<organism evidence="2 3">
    <name type="scientific">Archangium minus</name>
    <dbReference type="NCBI Taxonomy" id="83450"/>
    <lineage>
        <taxon>Bacteria</taxon>
        <taxon>Pseudomonadati</taxon>
        <taxon>Myxococcota</taxon>
        <taxon>Myxococcia</taxon>
        <taxon>Myxococcales</taxon>
        <taxon>Cystobacterineae</taxon>
        <taxon>Archangiaceae</taxon>
        <taxon>Archangium</taxon>
    </lineage>
</organism>
<evidence type="ECO:0000313" key="3">
    <source>
        <dbReference type="Proteomes" id="UP001611383"/>
    </source>
</evidence>
<keyword evidence="1" id="KW-0732">Signal</keyword>
<gene>
    <name evidence="2" type="ORF">F0U60_16835</name>
</gene>
<reference evidence="2 3" key="1">
    <citation type="submission" date="2019-08" db="EMBL/GenBank/DDBJ databases">
        <title>Archangium and Cystobacter genomes.</title>
        <authorList>
            <person name="Chen I.-C.K."/>
            <person name="Wielgoss S."/>
        </authorList>
    </citation>
    <scope>NUCLEOTIDE SEQUENCE [LARGE SCALE GENOMIC DNA]</scope>
    <source>
        <strain evidence="2 3">Cbm 6</strain>
    </source>
</reference>
<evidence type="ECO:0000313" key="2">
    <source>
        <dbReference type="EMBL" id="WNG45578.1"/>
    </source>
</evidence>
<evidence type="ECO:0000256" key="1">
    <source>
        <dbReference type="SAM" id="SignalP"/>
    </source>
</evidence>
<dbReference type="Proteomes" id="UP001611383">
    <property type="component" value="Chromosome"/>
</dbReference>
<accession>A0ABY9WPC0</accession>
<dbReference type="RefSeq" id="WP_395820693.1">
    <property type="nucleotide sequence ID" value="NZ_CP043494.1"/>
</dbReference>
<dbReference type="EMBL" id="CP043494">
    <property type="protein sequence ID" value="WNG45578.1"/>
    <property type="molecule type" value="Genomic_DNA"/>
</dbReference>
<evidence type="ECO:0008006" key="4">
    <source>
        <dbReference type="Google" id="ProtNLM"/>
    </source>
</evidence>
<sequence length="725" mass="77741">MVRVLAALLALAALLLAAPVLAQSGRTYCVGGYDGTPPNVLAACNQPAIRQMHRQWHAHTYVTDGNGCSLCYDEKDDTCETVFLATHPNYRAIDKYDCARLGESHRAGDLVAHVIDGKSVAPPPPPPAVQLEARVERITPGPYTTGDKLSVVGAVRDDKGALRGIAGGTFRITDSKGQSTDVRGTVQPDGTVAAEFVLPSTDQARIEFIPDKPPLAPGETLRAAASEAQSLKVELCGFRARLVQPAVGETLVSGQSALLRATLFDAAGKVPVQGAPAGLSLTFTVQVEGEPAQTLVADQEQSASWTPPASPQPRQARISVGGRVGERVVCPAGEVTTTVSDLGLGFDTSELPRTCYVGLPCKGTVVLRRPREAGAERQRVDALLMDPGVRVRMVDTGEERYSGPPRTDDRYEFLATYDKPKSASWSLVLQTPRGPIEMPEHEVQVRPQLMLEVPAELDFGTVRAGTSVTEACQRLDFSHSRGAEEHFLALRVEGLGNCQSRPVLHFLNALNQADMRDLEPASDTRALLDPRDLRLDICLEVPRCAGEVSPESAVLRVVPLTSEFKAQEKTVRLRWKVEGRGFLGCHGAWVWPSLALLGFGVMLAGFTQPARFPPGASIRVAGSERGIRQASAILLQGCPGSGAGFYRDARLGLHGDGELNGRTRNAVIILRATRGAGVVLTGTGPLEQQDRRTLKWEPVADLAAGHVPSPSVLYRAGGTYFKVEL</sequence>
<name>A0ABY9WPC0_9BACT</name>